<dbReference type="GO" id="GO:1901135">
    <property type="term" value="P:carbohydrate derivative metabolic process"/>
    <property type="evidence" value="ECO:0007669"/>
    <property type="project" value="InterPro"/>
</dbReference>
<dbReference type="OrthoDB" id="8683433at2"/>
<dbReference type="GO" id="GO:0097367">
    <property type="term" value="F:carbohydrate derivative binding"/>
    <property type="evidence" value="ECO:0007669"/>
    <property type="project" value="InterPro"/>
</dbReference>
<dbReference type="PROSITE" id="PS51071">
    <property type="entry name" value="HTH_RPIR"/>
    <property type="match status" value="1"/>
</dbReference>
<dbReference type="RefSeq" id="WP_075638848.1">
    <property type="nucleotide sequence ID" value="NZ_MKIM01000024.1"/>
</dbReference>
<evidence type="ECO:0000256" key="3">
    <source>
        <dbReference type="ARBA" id="ARBA00023163"/>
    </source>
</evidence>
<dbReference type="EMBL" id="MKIM01000024">
    <property type="protein sequence ID" value="OLP45843.1"/>
    <property type="molecule type" value="Genomic_DNA"/>
</dbReference>
<accession>A0A1Q8ZUV6</accession>
<dbReference type="InterPro" id="IPR035472">
    <property type="entry name" value="RpiR-like_SIS"/>
</dbReference>
<dbReference type="InterPro" id="IPR001347">
    <property type="entry name" value="SIS_dom"/>
</dbReference>
<keyword evidence="1" id="KW-0805">Transcription regulation</keyword>
<dbReference type="Gene3D" id="3.40.50.10490">
    <property type="entry name" value="Glucose-6-phosphate isomerase like protein, domain 1"/>
    <property type="match status" value="1"/>
</dbReference>
<dbReference type="Pfam" id="PF01418">
    <property type="entry name" value="HTH_6"/>
    <property type="match status" value="1"/>
</dbReference>
<dbReference type="InterPro" id="IPR009057">
    <property type="entry name" value="Homeodomain-like_sf"/>
</dbReference>
<gene>
    <name evidence="6" type="ORF">BJF95_12095</name>
</gene>
<keyword evidence="7" id="KW-1185">Reference proteome</keyword>
<organism evidence="6 7">
    <name type="scientific">Rhizobium oryziradicis</name>
    <dbReference type="NCBI Taxonomy" id="1867956"/>
    <lineage>
        <taxon>Bacteria</taxon>
        <taxon>Pseudomonadati</taxon>
        <taxon>Pseudomonadota</taxon>
        <taxon>Alphaproteobacteria</taxon>
        <taxon>Hyphomicrobiales</taxon>
        <taxon>Rhizobiaceae</taxon>
        <taxon>Rhizobium/Agrobacterium group</taxon>
        <taxon>Rhizobium</taxon>
    </lineage>
</organism>
<evidence type="ECO:0000313" key="6">
    <source>
        <dbReference type="EMBL" id="OLP45843.1"/>
    </source>
</evidence>
<dbReference type="InterPro" id="IPR000281">
    <property type="entry name" value="HTH_RpiR"/>
</dbReference>
<dbReference type="PROSITE" id="PS51464">
    <property type="entry name" value="SIS"/>
    <property type="match status" value="1"/>
</dbReference>
<dbReference type="GO" id="GO:0003677">
    <property type="term" value="F:DNA binding"/>
    <property type="evidence" value="ECO:0007669"/>
    <property type="project" value="UniProtKB-KW"/>
</dbReference>
<proteinExistence type="predicted"/>
<dbReference type="PANTHER" id="PTHR30514">
    <property type="entry name" value="GLUCOKINASE"/>
    <property type="match status" value="1"/>
</dbReference>
<dbReference type="Pfam" id="PF01380">
    <property type="entry name" value="SIS"/>
    <property type="match status" value="1"/>
</dbReference>
<dbReference type="SUPFAM" id="SSF46689">
    <property type="entry name" value="Homeodomain-like"/>
    <property type="match status" value="1"/>
</dbReference>
<evidence type="ECO:0000256" key="2">
    <source>
        <dbReference type="ARBA" id="ARBA00023125"/>
    </source>
</evidence>
<dbReference type="InterPro" id="IPR046348">
    <property type="entry name" value="SIS_dom_sf"/>
</dbReference>
<keyword evidence="2" id="KW-0238">DNA-binding</keyword>
<dbReference type="CDD" id="cd05013">
    <property type="entry name" value="SIS_RpiR"/>
    <property type="match status" value="1"/>
</dbReference>
<dbReference type="InterPro" id="IPR036388">
    <property type="entry name" value="WH-like_DNA-bd_sf"/>
</dbReference>
<evidence type="ECO:0000313" key="7">
    <source>
        <dbReference type="Proteomes" id="UP000186894"/>
    </source>
</evidence>
<dbReference type="SUPFAM" id="SSF53697">
    <property type="entry name" value="SIS domain"/>
    <property type="match status" value="1"/>
</dbReference>
<dbReference type="Proteomes" id="UP000186894">
    <property type="component" value="Unassembled WGS sequence"/>
</dbReference>
<dbReference type="STRING" id="1867956.BJF95_12095"/>
<feature type="domain" description="SIS" evidence="5">
    <location>
        <begin position="139"/>
        <end position="284"/>
    </location>
</feature>
<evidence type="ECO:0000256" key="1">
    <source>
        <dbReference type="ARBA" id="ARBA00023015"/>
    </source>
</evidence>
<reference evidence="6 7" key="1">
    <citation type="submission" date="2016-09" db="EMBL/GenBank/DDBJ databases">
        <title>Rhizobium oryziradicis sp. nov., isolated from the root of rice.</title>
        <authorList>
            <person name="Zhao J."/>
            <person name="Zhang X."/>
        </authorList>
    </citation>
    <scope>NUCLEOTIDE SEQUENCE [LARGE SCALE GENOMIC DNA]</scope>
    <source>
        <strain evidence="6 7">N19</strain>
    </source>
</reference>
<sequence length="297" mass="31960">MTKQTQSPGKMRRIDRYGERLRKRRNQLSPGLLSVAEYIDGHRHAVLSKSALEIGFATGTSDATVIRALQALGFSGLVDLKDTLGAYLGQTDSPVEKMAATTDALNGNSDAAIDFVIDNQRAALNALSSPENRSSLTRATQLLAKATAIGVFGIGASGIIADYGARLFSRSGFPSYALNNTGIALAEQLLAMEKGHALIMLLHGRPHREALATLQEAKRLDMPVILVLSQSDSVLRQQADACLIMPRAKSDHVALHAPSLVAMETIALALAATVEERTLETLNRLVELRSAIRPDKR</sequence>
<comment type="caution">
    <text evidence="6">The sequence shown here is derived from an EMBL/GenBank/DDBJ whole genome shotgun (WGS) entry which is preliminary data.</text>
</comment>
<dbReference type="Gene3D" id="1.10.10.10">
    <property type="entry name" value="Winged helix-like DNA-binding domain superfamily/Winged helix DNA-binding domain"/>
    <property type="match status" value="1"/>
</dbReference>
<keyword evidence="3" id="KW-0804">Transcription</keyword>
<name>A0A1Q8ZUV6_9HYPH</name>
<dbReference type="GO" id="GO:0003700">
    <property type="term" value="F:DNA-binding transcription factor activity"/>
    <property type="evidence" value="ECO:0007669"/>
    <property type="project" value="InterPro"/>
</dbReference>
<feature type="domain" description="HTH rpiR-type" evidence="4">
    <location>
        <begin position="15"/>
        <end position="91"/>
    </location>
</feature>
<dbReference type="InterPro" id="IPR047640">
    <property type="entry name" value="RpiR-like"/>
</dbReference>
<evidence type="ECO:0000259" key="5">
    <source>
        <dbReference type="PROSITE" id="PS51464"/>
    </source>
</evidence>
<evidence type="ECO:0000259" key="4">
    <source>
        <dbReference type="PROSITE" id="PS51071"/>
    </source>
</evidence>
<dbReference type="AlphaFoldDB" id="A0A1Q8ZUV6"/>
<protein>
    <submittedName>
        <fullName evidence="6">RpiR family transcriptional regulator</fullName>
    </submittedName>
</protein>